<dbReference type="AlphaFoldDB" id="A0A3S5Y7Y2"/>
<evidence type="ECO:0000313" key="1">
    <source>
        <dbReference type="EMBL" id="CBH48603.1"/>
    </source>
</evidence>
<accession>A0A3S5Y7Y2</accession>
<gene>
    <name evidence="1" type="ordered locus">REQ_25690</name>
</gene>
<protein>
    <submittedName>
        <fullName evidence="1">Membrane protein</fullName>
    </submittedName>
</protein>
<proteinExistence type="predicted"/>
<dbReference type="Proteomes" id="UP001154400">
    <property type="component" value="Chromosome"/>
</dbReference>
<dbReference type="EMBL" id="FN563149">
    <property type="protein sequence ID" value="CBH48603.1"/>
    <property type="molecule type" value="Genomic_DNA"/>
</dbReference>
<dbReference type="KEGG" id="req:REQ_25690"/>
<reference evidence="1" key="1">
    <citation type="journal article" date="2010" name="PLoS Genet.">
        <title>The genome of a pathogenic rhodococcus: cooptive virulence underpinned by key gene acquisitions.</title>
        <authorList>
            <person name="Letek M."/>
            <person name="Gonzalez P."/>
            <person name="Macarthur I."/>
            <person name="Rodriguez H."/>
            <person name="Freeman T.C."/>
            <person name="Valero-Rello A."/>
            <person name="Blanco M."/>
            <person name="Buckley T."/>
            <person name="Cherevach I."/>
            <person name="Fahey R."/>
            <person name="Hapeshi A."/>
            <person name="Holdstock J."/>
            <person name="Leadon D."/>
            <person name="Navas J."/>
            <person name="Ocampo A."/>
            <person name="Quail M.A."/>
            <person name="Sanders M."/>
            <person name="Scortti M.M."/>
            <person name="Prescott J.F."/>
            <person name="Fogarty U."/>
            <person name="Meijer W.G."/>
            <person name="Parkhill J."/>
            <person name="Bentley S.D."/>
            <person name="Vazquez-Boland J.A."/>
        </authorList>
    </citation>
    <scope>NUCLEOTIDE SEQUENCE [LARGE SCALE GENOMIC DNA]</scope>
    <source>
        <strain evidence="1 2">103S</strain>
    </source>
</reference>
<sequence length="65" mass="6643">MTVWVRIHVPSAVGDAPRPAGTDEPTTRHAAFPSGALRMLGAAAVVGAATTVAWTFGHELSSCSP</sequence>
<name>A0A3S5Y7Y2_RHOH1</name>
<organism evidence="1">
    <name type="scientific">Rhodococcus hoagii (strain 103S)</name>
    <name type="common">Rhodococcus equi</name>
    <dbReference type="NCBI Taxonomy" id="685727"/>
    <lineage>
        <taxon>Bacteria</taxon>
        <taxon>Bacillati</taxon>
        <taxon>Actinomycetota</taxon>
        <taxon>Actinomycetes</taxon>
        <taxon>Mycobacteriales</taxon>
        <taxon>Nocardiaceae</taxon>
        <taxon>Prescottella</taxon>
    </lineage>
</organism>
<evidence type="ECO:0000313" key="2">
    <source>
        <dbReference type="Proteomes" id="UP000006892"/>
    </source>
</evidence>